<feature type="region of interest" description="Disordered" evidence="1">
    <location>
        <begin position="96"/>
        <end position="249"/>
    </location>
</feature>
<dbReference type="EMBL" id="PYHS01000035">
    <property type="protein sequence ID" value="PSR57630.1"/>
    <property type="molecule type" value="Genomic_DNA"/>
</dbReference>
<sequence>MPEMEIDPAVLRQLAEQHRQVARETREWAQPPYDWLASFIPTYGKIAQPVKDALDDYYDARKRAGDKLADDHDHTADQLIAAAESYENADHGIASDFRRAGDDIGGHGSPQGTPAHAGPNGHTFGPGDGRTPTGISPLGTSPLDGGPSVTGPQTPGAGQQQPDAADQSPGATVPGVAAAAPGAAAPMGAVDSTGTQAGSGSGANTGAAAATPAGTPVGGVATPATAGAGVGADDRSAQQPPTGATGRYDLPPVPVVTPFAAAVAAAKDKEAEPAYVVGDAVDNDLLVARTLLAAVLAAADTPAVGMHWAVGVMRGPAGAGVFITSNEGRGWLPAGIYLPREVSTPWLWDEMLDDGSGSAASPWEGISDPARVLVEFGLAWGPKANASLVALASSASIDGELRARFPDIAMADLVGPAYDVDLRVHTPDTVDRLDLAGSPDAAGPIAAVPDSRAYARCLELATEAHTKLVRSGTAAADSAESRRIRDRILAVLEAGQEVSPQWWEQLREADDLLAAAMLSRRVDVARVAPGDLRIDEEGATLRAMVFERRCNELLLVLAGEPGRQQLRDAAYAYDQIVNHPQFVEVPAAVTAAEPTTVDRPVTVSGPVSAPSVAAGPPRGAAVVPPVVAPPVVTPPSEQS</sequence>
<reference evidence="2 3" key="1">
    <citation type="submission" date="2018-02" db="EMBL/GenBank/DDBJ databases">
        <title>8 Nocardia nova and 1 Nocardia cyriacigeorgica strain used for evolution to TMP-SMX.</title>
        <authorList>
            <person name="Mehta H."/>
            <person name="Weng J."/>
            <person name="Shamoo Y."/>
        </authorList>
    </citation>
    <scope>NUCLEOTIDE SEQUENCE [LARGE SCALE GENOMIC DNA]</scope>
    <source>
        <strain evidence="2 3">ATCC 33727</strain>
    </source>
</reference>
<dbReference type="Proteomes" id="UP000241647">
    <property type="component" value="Unassembled WGS sequence"/>
</dbReference>
<evidence type="ECO:0000256" key="1">
    <source>
        <dbReference type="SAM" id="MobiDB-lite"/>
    </source>
</evidence>
<comment type="caution">
    <text evidence="2">The sequence shown here is derived from an EMBL/GenBank/DDBJ whole genome shotgun (WGS) entry which is preliminary data.</text>
</comment>
<protein>
    <submittedName>
        <fullName evidence="2">Uncharacterized protein</fullName>
    </submittedName>
</protein>
<dbReference type="GO" id="GO:0009306">
    <property type="term" value="P:protein secretion"/>
    <property type="evidence" value="ECO:0007669"/>
    <property type="project" value="InterPro"/>
</dbReference>
<proteinExistence type="predicted"/>
<name>A0A2T2YQ42_9NOCA</name>
<gene>
    <name evidence="2" type="ORF">C8259_33980</name>
</gene>
<evidence type="ECO:0000313" key="2">
    <source>
        <dbReference type="EMBL" id="PSR57630.1"/>
    </source>
</evidence>
<feature type="compositionally biased region" description="Low complexity" evidence="1">
    <location>
        <begin position="204"/>
        <end position="227"/>
    </location>
</feature>
<dbReference type="InterPro" id="IPR022536">
    <property type="entry name" value="EspC"/>
</dbReference>
<dbReference type="AlphaFoldDB" id="A0A2T2YQ42"/>
<evidence type="ECO:0000313" key="3">
    <source>
        <dbReference type="Proteomes" id="UP000241647"/>
    </source>
</evidence>
<dbReference type="Pfam" id="PF10824">
    <property type="entry name" value="T7SS_ESX_EspC"/>
    <property type="match status" value="1"/>
</dbReference>
<feature type="compositionally biased region" description="Low complexity" evidence="1">
    <location>
        <begin position="150"/>
        <end position="196"/>
    </location>
</feature>
<accession>A0A2T2YQ42</accession>
<dbReference type="RefSeq" id="WP_106958728.1">
    <property type="nucleotide sequence ID" value="NZ_PYHS01000035.1"/>
</dbReference>
<feature type="compositionally biased region" description="Basic and acidic residues" evidence="1">
    <location>
        <begin position="96"/>
        <end position="105"/>
    </location>
</feature>
<organism evidence="2 3">
    <name type="scientific">Nocardia nova</name>
    <dbReference type="NCBI Taxonomy" id="37330"/>
    <lineage>
        <taxon>Bacteria</taxon>
        <taxon>Bacillati</taxon>
        <taxon>Actinomycetota</taxon>
        <taxon>Actinomycetes</taxon>
        <taxon>Mycobacteriales</taxon>
        <taxon>Nocardiaceae</taxon>
        <taxon>Nocardia</taxon>
    </lineage>
</organism>